<keyword evidence="9" id="KW-1185">Reference proteome</keyword>
<dbReference type="InterPro" id="IPR018076">
    <property type="entry name" value="T2SS_GspF_dom"/>
</dbReference>
<feature type="transmembrane region" description="Helical" evidence="6">
    <location>
        <begin position="88"/>
        <end position="109"/>
    </location>
</feature>
<protein>
    <submittedName>
        <fullName evidence="8">Tight adherence protein C</fullName>
    </submittedName>
</protein>
<evidence type="ECO:0000259" key="7">
    <source>
        <dbReference type="Pfam" id="PF00482"/>
    </source>
</evidence>
<feature type="transmembrane region" description="Helical" evidence="6">
    <location>
        <begin position="265"/>
        <end position="288"/>
    </location>
</feature>
<sequence>MWMLALLLLELIAVAGASWAGFPKYAPWVRDNRSLTRSDAFYWLAPASLWFMDRTKLADRLSESLGKVHRVMIGLYGAKSAISETKWFAAKTLIIVYGLVILSTMAGLAAGEAEMLVYCLPLTIFVPFLMYKQAAGELKRKKQSILIELPEVLNQLMLLIGAGETVPQALVRIANGKEAVTSPLMAELKETVHALKVNVSFPKAMEDFSKRCAMQEVSLFTTTLLLNYKRGGDELVMALKELSANLWEKRKALAKTLGEEAASKLVFPMVMIFFVVMVMVAAPALMMVN</sequence>
<reference evidence="9" key="1">
    <citation type="submission" date="2016-10" db="EMBL/GenBank/DDBJ databases">
        <authorList>
            <person name="Varghese N."/>
            <person name="Submissions S."/>
        </authorList>
    </citation>
    <scope>NUCLEOTIDE SEQUENCE [LARGE SCALE GENOMIC DNA]</scope>
    <source>
        <strain evidence="9">CGMCC 1.8946</strain>
    </source>
</reference>
<comment type="subcellular location">
    <subcellularLocation>
        <location evidence="1">Cell membrane</location>
        <topology evidence="1">Multi-pass membrane protein</topology>
    </subcellularLocation>
</comment>
<organism evidence="8 9">
    <name type="scientific">Paenibacillus tianmuensis</name>
    <dbReference type="NCBI Taxonomy" id="624147"/>
    <lineage>
        <taxon>Bacteria</taxon>
        <taxon>Bacillati</taxon>
        <taxon>Bacillota</taxon>
        <taxon>Bacilli</taxon>
        <taxon>Bacillales</taxon>
        <taxon>Paenibacillaceae</taxon>
        <taxon>Paenibacillus</taxon>
    </lineage>
</organism>
<evidence type="ECO:0000313" key="9">
    <source>
        <dbReference type="Proteomes" id="UP000198601"/>
    </source>
</evidence>
<dbReference type="AlphaFoldDB" id="A0A1G4RTA9"/>
<feature type="transmembrane region" description="Helical" evidence="6">
    <location>
        <begin position="115"/>
        <end position="131"/>
    </location>
</feature>
<dbReference type="PANTHER" id="PTHR35007:SF2">
    <property type="entry name" value="PILUS ASSEMBLE PROTEIN"/>
    <property type="match status" value="1"/>
</dbReference>
<evidence type="ECO:0000256" key="5">
    <source>
        <dbReference type="ARBA" id="ARBA00023136"/>
    </source>
</evidence>
<proteinExistence type="predicted"/>
<evidence type="ECO:0000256" key="4">
    <source>
        <dbReference type="ARBA" id="ARBA00022989"/>
    </source>
</evidence>
<dbReference type="Pfam" id="PF00482">
    <property type="entry name" value="T2SSF"/>
    <property type="match status" value="1"/>
</dbReference>
<evidence type="ECO:0000313" key="8">
    <source>
        <dbReference type="EMBL" id="SCW60183.1"/>
    </source>
</evidence>
<keyword evidence="4 6" id="KW-1133">Transmembrane helix</keyword>
<dbReference type="Proteomes" id="UP000198601">
    <property type="component" value="Unassembled WGS sequence"/>
</dbReference>
<evidence type="ECO:0000256" key="1">
    <source>
        <dbReference type="ARBA" id="ARBA00004651"/>
    </source>
</evidence>
<keyword evidence="2" id="KW-1003">Cell membrane</keyword>
<dbReference type="EMBL" id="FMTT01000019">
    <property type="protein sequence ID" value="SCW60183.1"/>
    <property type="molecule type" value="Genomic_DNA"/>
</dbReference>
<accession>A0A1G4RTA9</accession>
<name>A0A1G4RTA9_9BACL</name>
<feature type="domain" description="Type II secretion system protein GspF" evidence="7">
    <location>
        <begin position="153"/>
        <end position="280"/>
    </location>
</feature>
<gene>
    <name evidence="8" type="ORF">SAMN04487970_101932</name>
</gene>
<evidence type="ECO:0000256" key="2">
    <source>
        <dbReference type="ARBA" id="ARBA00022475"/>
    </source>
</evidence>
<keyword evidence="5 6" id="KW-0472">Membrane</keyword>
<evidence type="ECO:0000256" key="6">
    <source>
        <dbReference type="SAM" id="Phobius"/>
    </source>
</evidence>
<dbReference type="PANTHER" id="PTHR35007">
    <property type="entry name" value="INTEGRAL MEMBRANE PROTEIN-RELATED"/>
    <property type="match status" value="1"/>
</dbReference>
<dbReference type="GO" id="GO:0005886">
    <property type="term" value="C:plasma membrane"/>
    <property type="evidence" value="ECO:0007669"/>
    <property type="project" value="UniProtKB-SubCell"/>
</dbReference>
<keyword evidence="3 6" id="KW-0812">Transmembrane</keyword>
<dbReference type="STRING" id="624147.SAMN04487970_101932"/>
<evidence type="ECO:0000256" key="3">
    <source>
        <dbReference type="ARBA" id="ARBA00022692"/>
    </source>
</evidence>